<dbReference type="PANTHER" id="PTHR43084">
    <property type="entry name" value="PERSULFIDE DIOXYGENASE ETHE1"/>
    <property type="match status" value="1"/>
</dbReference>
<keyword evidence="3" id="KW-1185">Reference proteome</keyword>
<dbReference type="HOGENOM" id="CLU_030571_7_2_0"/>
<reference evidence="2" key="1">
    <citation type="submission" date="2008-12" db="EMBL/GenBank/DDBJ databases">
        <title>Complete sequence of Chloroflexus aggregans DSM 9485.</title>
        <authorList>
            <consortium name="US DOE Joint Genome Institute"/>
            <person name="Lucas S."/>
            <person name="Copeland A."/>
            <person name="Lapidus A."/>
            <person name="Glavina del Rio T."/>
            <person name="Dalin E."/>
            <person name="Tice H."/>
            <person name="Pitluck S."/>
            <person name="Foster B."/>
            <person name="Larimer F."/>
            <person name="Land M."/>
            <person name="Hauser L."/>
            <person name="Kyrpides N."/>
            <person name="Mikhailova N."/>
            <person name="Bryant D."/>
            <person name="Richardson P."/>
        </authorList>
    </citation>
    <scope>NUCLEOTIDE SEQUENCE</scope>
    <source>
        <strain evidence="2">DSM 9485</strain>
    </source>
</reference>
<dbReference type="EMBL" id="CP001337">
    <property type="protein sequence ID" value="ACL24062.1"/>
    <property type="molecule type" value="Genomic_DNA"/>
</dbReference>
<gene>
    <name evidence="2" type="ordered locus">Cagg_1152</name>
</gene>
<dbReference type="SMART" id="SM00849">
    <property type="entry name" value="Lactamase_B"/>
    <property type="match status" value="1"/>
</dbReference>
<accession>B8G7A5</accession>
<dbReference type="GO" id="GO:0070813">
    <property type="term" value="P:hydrogen sulfide metabolic process"/>
    <property type="evidence" value="ECO:0007669"/>
    <property type="project" value="TreeGrafter"/>
</dbReference>
<dbReference type="SUPFAM" id="SSF52821">
    <property type="entry name" value="Rhodanese/Cell cycle control phosphatase"/>
    <property type="match status" value="1"/>
</dbReference>
<proteinExistence type="predicted"/>
<dbReference type="InterPro" id="IPR001763">
    <property type="entry name" value="Rhodanese-like_dom"/>
</dbReference>
<evidence type="ECO:0000313" key="2">
    <source>
        <dbReference type="EMBL" id="ACL24062.1"/>
    </source>
</evidence>
<dbReference type="SUPFAM" id="SSF56281">
    <property type="entry name" value="Metallo-hydrolase/oxidoreductase"/>
    <property type="match status" value="1"/>
</dbReference>
<name>B8G7A5_CHLAD</name>
<dbReference type="InterPro" id="IPR036873">
    <property type="entry name" value="Rhodanese-like_dom_sf"/>
</dbReference>
<dbReference type="InterPro" id="IPR001279">
    <property type="entry name" value="Metallo-B-lactamas"/>
</dbReference>
<dbReference type="KEGG" id="cag:Cagg_1152"/>
<dbReference type="PANTHER" id="PTHR43084:SF7">
    <property type="entry name" value="BETA-LACTAMASE DOMAIN PROTEIN"/>
    <property type="match status" value="1"/>
</dbReference>
<dbReference type="eggNOG" id="COG0491">
    <property type="taxonomic scope" value="Bacteria"/>
</dbReference>
<dbReference type="Pfam" id="PF00581">
    <property type="entry name" value="Rhodanese"/>
    <property type="match status" value="1"/>
</dbReference>
<dbReference type="GO" id="GO:0050313">
    <property type="term" value="F:sulfur dioxygenase activity"/>
    <property type="evidence" value="ECO:0007669"/>
    <property type="project" value="InterPro"/>
</dbReference>
<evidence type="ECO:0000313" key="3">
    <source>
        <dbReference type="Proteomes" id="UP000002508"/>
    </source>
</evidence>
<dbReference type="InterPro" id="IPR051682">
    <property type="entry name" value="Mito_Persulfide_Diox"/>
</dbReference>
<protein>
    <submittedName>
        <fullName evidence="2">Beta-lactamase domain protein</fullName>
    </submittedName>
</protein>
<sequence length="395" mass="43909">MTFTQDQSTVTEISPRELYARLLSAQPLFILDVRNEDEFKRMPIEGHATLRTLNLPYYDFIEDEEAALARMPNDVEEVIVICAKGGSSQYVAEILNNHGYRAVSVTDGTIGWGNYYDVRDVVSATWGRIVQIARPARGDLSFAIISDGQAALIDPLRHTNVYRELIEGAGAKLTTILDTHVHADHISGGPALAKETGAPYYIHPYDAIHPIDMLPAVIAYEPLRDGQVFQIGQVRITTIWYPGHTLGQVNFLAETPDGGRYLFTGDGIFLRSFGRPDLGGKGEAWTPILYRSMFEWLPRHLTDDTMILPAHFSTLEEDAGNGIFAAPYKQVLARNDSLKPRTLEEFTSYVLSHLPVFPPEYVEIKRVNIGLVEACDGKASELELGKNICALSGEK</sequence>
<dbReference type="PROSITE" id="PS50206">
    <property type="entry name" value="RHODANESE_3"/>
    <property type="match status" value="1"/>
</dbReference>
<dbReference type="Gene3D" id="3.60.15.10">
    <property type="entry name" value="Ribonuclease Z/Hydroxyacylglutathione hydrolase-like"/>
    <property type="match status" value="1"/>
</dbReference>
<dbReference type="OrthoDB" id="9784009at2"/>
<organism evidence="2 3">
    <name type="scientific">Chloroflexus aggregans (strain MD-66 / DSM 9485)</name>
    <dbReference type="NCBI Taxonomy" id="326427"/>
    <lineage>
        <taxon>Bacteria</taxon>
        <taxon>Bacillati</taxon>
        <taxon>Chloroflexota</taxon>
        <taxon>Chloroflexia</taxon>
        <taxon>Chloroflexales</taxon>
        <taxon>Chloroflexineae</taxon>
        <taxon>Chloroflexaceae</taxon>
        <taxon>Chloroflexus</taxon>
    </lineage>
</organism>
<dbReference type="InterPro" id="IPR044528">
    <property type="entry name" value="POD-like_MBL-fold"/>
</dbReference>
<feature type="domain" description="Rhodanese" evidence="1">
    <location>
        <begin position="24"/>
        <end position="121"/>
    </location>
</feature>
<dbReference type="STRING" id="326427.Cagg_1152"/>
<dbReference type="RefSeq" id="WP_012616426.1">
    <property type="nucleotide sequence ID" value="NC_011831.1"/>
</dbReference>
<dbReference type="InterPro" id="IPR036866">
    <property type="entry name" value="RibonucZ/Hydroxyglut_hydro"/>
</dbReference>
<dbReference type="CDD" id="cd07724">
    <property type="entry name" value="POD-like_MBL-fold"/>
    <property type="match status" value="1"/>
</dbReference>
<dbReference type="eggNOG" id="COG0607">
    <property type="taxonomic scope" value="Bacteria"/>
</dbReference>
<dbReference type="SMART" id="SM00450">
    <property type="entry name" value="RHOD"/>
    <property type="match status" value="1"/>
</dbReference>
<dbReference type="Pfam" id="PF00753">
    <property type="entry name" value="Lactamase_B"/>
    <property type="match status" value="1"/>
</dbReference>
<dbReference type="Gene3D" id="3.40.250.10">
    <property type="entry name" value="Rhodanese-like domain"/>
    <property type="match status" value="1"/>
</dbReference>
<evidence type="ECO:0000259" key="1">
    <source>
        <dbReference type="PROSITE" id="PS50206"/>
    </source>
</evidence>
<dbReference type="Proteomes" id="UP000002508">
    <property type="component" value="Chromosome"/>
</dbReference>
<dbReference type="GO" id="GO:0006749">
    <property type="term" value="P:glutathione metabolic process"/>
    <property type="evidence" value="ECO:0007669"/>
    <property type="project" value="InterPro"/>
</dbReference>
<dbReference type="AlphaFoldDB" id="B8G7A5"/>